<evidence type="ECO:0000313" key="2">
    <source>
        <dbReference type="Proteomes" id="UP000007947"/>
    </source>
</evidence>
<sequence>MPEEWLSHGCVAANVEMIADGHAVKSPMEGLIIDSAAFVPAERVSRLESKGDEWRASAAIAGVRRLAVPEGVALESQTLASAPVWVWEAASADDPSWQFEDALGFLAPRITARAPRRWRKQHHSHFAGRDAFVNPYNFVPLGSGPKRREPTGHLGLADGRLSGQVYVRWTAHTSLALSGSGTGRDPDNAFAPMVIDGEHTLAGSQLAGAVRAFHEALTDSCLRVVDLNYAPVHRDLAQAQEPGRWRMAVVDGPAADEVLLCHPIHNGGEEHAAVWIEARKLAAGAIDSGQLFHFDLATTTLQYLGPRSRMEWVSGSVPVRCVAQPGTCNQDHWRTIVTEAVGLRRRNPGPNQHPYHLPFARVSTDRRSLSEAARKGYRQSAHDAGDVVKHRRGEELRLAVPGIGTRQETTEEITQGQVVWVELDHDEVAKISRSVLWRSPGTGRVKDRIGVSSNSPGVSAGYEPCSDPGDLCPSCRLFGMVEERMDRSNDKARVAAYRGHVRFGLAIVSEVDPIPVHMRELGAPRPSAGQFYLRNGKWTGKQAAEKQRPLREWGSAADQPTPRQIAGRKFYWTTSPGERHLTGDNSNPHMTSYHKLTPPGATVTFPVWFDNLTPVQLGSLLVSLDPNLLRAPDLRARLIDGQGESALGAVLESTLGLHLGKGKGVGLGAVMPHLSLYDEDDQPVWPTSDDHHEAMVMASGEERYTTTDEPVRASSVAPYVEQFVNEILDSATRARWSALLALTAVDWVPPNLVDYPPDDVPGAKFQFNFWQLSSGAPGTKKVALGNGQKSVQKPPLLVSLPAPDAVDVTVKRPWLEDGR</sequence>
<reference evidence="1 2" key="1">
    <citation type="submission" date="2011-05" db="EMBL/GenBank/DDBJ databases">
        <title>Whole genome sequence of Microlunatus phosphovorus NM-1.</title>
        <authorList>
            <person name="Hosoyama A."/>
            <person name="Sasaki K."/>
            <person name="Harada T."/>
            <person name="Igarashi R."/>
            <person name="Kawakoshi A."/>
            <person name="Sasagawa M."/>
            <person name="Fukada J."/>
            <person name="Nakamura S."/>
            <person name="Katano Y."/>
            <person name="Hanada S."/>
            <person name="Kamagata Y."/>
            <person name="Nakamura N."/>
            <person name="Yamazaki S."/>
            <person name="Fujita N."/>
        </authorList>
    </citation>
    <scope>NUCLEOTIDE SEQUENCE [LARGE SCALE GENOMIC DNA]</scope>
    <source>
        <strain evidence="2">ATCC 700054 / DSM 10555 / JCM 9379 / NBRC 101784 / NCIMB 13414 / VKM Ac-1990 / NM-1</strain>
    </source>
</reference>
<accession>F5XNP1</accession>
<dbReference type="EMBL" id="AP012204">
    <property type="protein sequence ID" value="BAK34155.1"/>
    <property type="molecule type" value="Genomic_DNA"/>
</dbReference>
<proteinExistence type="predicted"/>
<dbReference type="KEGG" id="mph:MLP_11410"/>
<dbReference type="AlphaFoldDB" id="F5XNP1"/>
<protein>
    <recommendedName>
        <fullName evidence="3">CRISPR-associated protein</fullName>
    </recommendedName>
</protein>
<keyword evidence="2" id="KW-1185">Reference proteome</keyword>
<evidence type="ECO:0008006" key="3">
    <source>
        <dbReference type="Google" id="ProtNLM"/>
    </source>
</evidence>
<gene>
    <name evidence="1" type="ordered locus">MLP_11410</name>
</gene>
<dbReference type="eggNOG" id="COG1337">
    <property type="taxonomic scope" value="Bacteria"/>
</dbReference>
<dbReference type="HOGENOM" id="CLU_409868_0_0_11"/>
<organism evidence="1 2">
    <name type="scientific">Microlunatus phosphovorus (strain ATCC 700054 / DSM 10555 / JCM 9379 / NBRC 101784 / NCIMB 13414 / VKM Ac-1990 / NM-1)</name>
    <dbReference type="NCBI Taxonomy" id="1032480"/>
    <lineage>
        <taxon>Bacteria</taxon>
        <taxon>Bacillati</taxon>
        <taxon>Actinomycetota</taxon>
        <taxon>Actinomycetes</taxon>
        <taxon>Propionibacteriales</taxon>
        <taxon>Propionibacteriaceae</taxon>
        <taxon>Microlunatus</taxon>
    </lineage>
</organism>
<dbReference type="STRING" id="1032480.MLP_11410"/>
<dbReference type="Proteomes" id="UP000007947">
    <property type="component" value="Chromosome"/>
</dbReference>
<evidence type="ECO:0000313" key="1">
    <source>
        <dbReference type="EMBL" id="BAK34155.1"/>
    </source>
</evidence>
<name>F5XNP1_MICPN</name>